<dbReference type="AlphaFoldDB" id="A0AAV5ASX9"/>
<name>A0AAV5ASX9_9AGAM</name>
<dbReference type="InterPro" id="IPR008758">
    <property type="entry name" value="Peptidase_S28"/>
</dbReference>
<reference evidence="7" key="1">
    <citation type="submission" date="2021-10" db="EMBL/GenBank/DDBJ databases">
        <title>De novo Genome Assembly of Clathrus columnatus (Basidiomycota, Fungi) Using Illumina and Nanopore Sequence Data.</title>
        <authorList>
            <person name="Ogiso-Tanaka E."/>
            <person name="Itagaki H."/>
            <person name="Hosoya T."/>
            <person name="Hosaka K."/>
        </authorList>
    </citation>
    <scope>NUCLEOTIDE SEQUENCE</scope>
    <source>
        <strain evidence="7">MO-923</strain>
    </source>
</reference>
<dbReference type="PANTHER" id="PTHR11010">
    <property type="entry name" value="PROTEASE S28 PRO-X CARBOXYPEPTIDASE-RELATED"/>
    <property type="match status" value="1"/>
</dbReference>
<evidence type="ECO:0000256" key="2">
    <source>
        <dbReference type="ARBA" id="ARBA00022670"/>
    </source>
</evidence>
<evidence type="ECO:0000256" key="4">
    <source>
        <dbReference type="ARBA" id="ARBA00022801"/>
    </source>
</evidence>
<feature type="chain" id="PRO_5043540033" description="Serine protease K12H4.7" evidence="6">
    <location>
        <begin position="19"/>
        <end position="591"/>
    </location>
</feature>
<gene>
    <name evidence="7" type="ORF">Clacol_010144</name>
</gene>
<accession>A0AAV5ASX9</accession>
<dbReference type="Gene3D" id="3.40.50.1820">
    <property type="entry name" value="alpha/beta hydrolase"/>
    <property type="match status" value="2"/>
</dbReference>
<proteinExistence type="inferred from homology"/>
<feature type="signal peptide" evidence="6">
    <location>
        <begin position="1"/>
        <end position="18"/>
    </location>
</feature>
<dbReference type="SUPFAM" id="SSF53474">
    <property type="entry name" value="alpha/beta-Hydrolases"/>
    <property type="match status" value="1"/>
</dbReference>
<dbReference type="GO" id="GO:0006508">
    <property type="term" value="P:proteolysis"/>
    <property type="evidence" value="ECO:0007669"/>
    <property type="project" value="UniProtKB-KW"/>
</dbReference>
<keyword evidence="8" id="KW-1185">Reference proteome</keyword>
<keyword evidence="5" id="KW-0325">Glycoprotein</keyword>
<keyword evidence="4" id="KW-0378">Hydrolase</keyword>
<evidence type="ECO:0000256" key="6">
    <source>
        <dbReference type="SAM" id="SignalP"/>
    </source>
</evidence>
<keyword evidence="3 6" id="KW-0732">Signal</keyword>
<comment type="caution">
    <text evidence="7">The sequence shown here is derived from an EMBL/GenBank/DDBJ whole genome shotgun (WGS) entry which is preliminary data.</text>
</comment>
<evidence type="ECO:0000313" key="7">
    <source>
        <dbReference type="EMBL" id="GJJ15866.1"/>
    </source>
</evidence>
<organism evidence="7 8">
    <name type="scientific">Clathrus columnatus</name>
    <dbReference type="NCBI Taxonomy" id="1419009"/>
    <lineage>
        <taxon>Eukaryota</taxon>
        <taxon>Fungi</taxon>
        <taxon>Dikarya</taxon>
        <taxon>Basidiomycota</taxon>
        <taxon>Agaricomycotina</taxon>
        <taxon>Agaricomycetes</taxon>
        <taxon>Phallomycetidae</taxon>
        <taxon>Phallales</taxon>
        <taxon>Clathraceae</taxon>
        <taxon>Clathrus</taxon>
    </lineage>
</organism>
<dbReference type="PANTHER" id="PTHR11010:SF23">
    <property type="entry name" value="SERINE PEPTIDASE"/>
    <property type="match status" value="1"/>
</dbReference>
<sequence>MRALRYLLVLPLCSLALSIKRHPNIPPRPAIPQIDIPEDVTRFDKSGAVLPPLNKTYFFDQLIDHNEPSKGTFKQRFWTTWQEYESVVNFSVRHVGGPIILMTPGEVNAEAYIGYLTNATINGLVAQANNGTTIVLEHRFFGLSNPIDNLKDESLTILTIDQAAKDLAYFAKNVKLPQPGGNELTADKAPWVLIGGSYAGALVSWTLVDQPGVFWAGYASSAVVEAMNDYWGYFEPIRQNMPKNCSADIEAVISHIDQVFTSGTLAEIQEIKEMFGMGDVRHLDDAAGALRNILWDWQSLQPYTGPNATFFQSCDALEVKDGVSAPATGWGLTHALPTFGSYFKNVYLPSLTVLVVTTLLSHFIPILPLMTPPDLGRGGDFALSCNEVGFSQDGAPPNWPTLVSRLIQPSYDERQCTLFFPEAFPNPRAPNIAATNAKYQGWNVNLDRLFVANGKQDPWREATLSSDFHTRVSTSSQPIYVGNGFHCSDLIVQSGIDPTIKAVIDAGVATLSNWLTEWPGSKAKTMNSVSPPMEFSPSQIPSDVVTATPQAVPAVATQAMTVPAVSGASTMDLDSDNHAAFDALIRRPVQL</sequence>
<evidence type="ECO:0000256" key="5">
    <source>
        <dbReference type="ARBA" id="ARBA00023180"/>
    </source>
</evidence>
<dbReference type="Proteomes" id="UP001050691">
    <property type="component" value="Unassembled WGS sequence"/>
</dbReference>
<dbReference type="EMBL" id="BPWL01000011">
    <property type="protein sequence ID" value="GJJ15866.1"/>
    <property type="molecule type" value="Genomic_DNA"/>
</dbReference>
<evidence type="ECO:0008006" key="9">
    <source>
        <dbReference type="Google" id="ProtNLM"/>
    </source>
</evidence>
<evidence type="ECO:0000313" key="8">
    <source>
        <dbReference type="Proteomes" id="UP001050691"/>
    </source>
</evidence>
<dbReference type="GO" id="GO:0070008">
    <property type="term" value="F:serine-type exopeptidase activity"/>
    <property type="evidence" value="ECO:0007669"/>
    <property type="project" value="InterPro"/>
</dbReference>
<protein>
    <recommendedName>
        <fullName evidence="9">Serine protease K12H4.7</fullName>
    </recommendedName>
</protein>
<evidence type="ECO:0000256" key="1">
    <source>
        <dbReference type="ARBA" id="ARBA00011079"/>
    </source>
</evidence>
<comment type="similarity">
    <text evidence="1">Belongs to the peptidase S28 family.</text>
</comment>
<dbReference type="GO" id="GO:0008239">
    <property type="term" value="F:dipeptidyl-peptidase activity"/>
    <property type="evidence" value="ECO:0007669"/>
    <property type="project" value="TreeGrafter"/>
</dbReference>
<dbReference type="InterPro" id="IPR029058">
    <property type="entry name" value="AB_hydrolase_fold"/>
</dbReference>
<dbReference type="Pfam" id="PF05577">
    <property type="entry name" value="Peptidase_S28"/>
    <property type="match status" value="2"/>
</dbReference>
<keyword evidence="2" id="KW-0645">Protease</keyword>
<evidence type="ECO:0000256" key="3">
    <source>
        <dbReference type="ARBA" id="ARBA00022729"/>
    </source>
</evidence>